<protein>
    <recommendedName>
        <fullName evidence="2">PRTRC system protein B</fullName>
    </recommendedName>
</protein>
<dbReference type="EMBL" id="LAZR01001770">
    <property type="protein sequence ID" value="KKN39326.1"/>
    <property type="molecule type" value="Genomic_DNA"/>
</dbReference>
<name>A0A0F9SQU2_9ZZZZ</name>
<evidence type="ECO:0000313" key="1">
    <source>
        <dbReference type="EMBL" id="KKN39326.1"/>
    </source>
</evidence>
<proteinExistence type="predicted"/>
<dbReference type="Pfam" id="PF14460">
    <property type="entry name" value="Prok-E2_D"/>
    <property type="match status" value="1"/>
</dbReference>
<gene>
    <name evidence="1" type="ORF">LCGC14_0744310</name>
</gene>
<organism evidence="1">
    <name type="scientific">marine sediment metagenome</name>
    <dbReference type="NCBI Taxonomy" id="412755"/>
    <lineage>
        <taxon>unclassified sequences</taxon>
        <taxon>metagenomes</taxon>
        <taxon>ecological metagenomes</taxon>
    </lineage>
</organism>
<comment type="caution">
    <text evidence="1">The sequence shown here is derived from an EMBL/GenBank/DDBJ whole genome shotgun (WGS) entry which is preliminary data.</text>
</comment>
<reference evidence="1" key="1">
    <citation type="journal article" date="2015" name="Nature">
        <title>Complex archaea that bridge the gap between prokaryotes and eukaryotes.</title>
        <authorList>
            <person name="Spang A."/>
            <person name="Saw J.H."/>
            <person name="Jorgensen S.L."/>
            <person name="Zaremba-Niedzwiedzka K."/>
            <person name="Martijn J."/>
            <person name="Lind A.E."/>
            <person name="van Eijk R."/>
            <person name="Schleper C."/>
            <person name="Guy L."/>
            <person name="Ettema T.J."/>
        </authorList>
    </citation>
    <scope>NUCLEOTIDE SEQUENCE</scope>
</reference>
<dbReference type="InterPro" id="IPR032787">
    <property type="entry name" value="Prok-E2_D"/>
</dbReference>
<evidence type="ECO:0008006" key="2">
    <source>
        <dbReference type="Google" id="ProtNLM"/>
    </source>
</evidence>
<accession>A0A0F9SQU2</accession>
<dbReference type="AlphaFoldDB" id="A0A0F9SQU2"/>
<sequence>MMPKKKTTEPGFRWALPEGLDVSPDKLALRVDIFQETIVLHKFGEDGTTVRVVSALDVARAFTKDIRLHSGALPEGALWWSMGPEGDEVALWRSPRVWQAALVVEAFKPPQRFNLPMPGLVFVCSSGRPPRVFAAKGRPAGPNYPLYRAPLLNLFHDGGSCTGTHKYGQDVGQHPEEFFTAFFSDAGHTSGRSKKYPDGLLTLWAELDGKKSYPIRDLVSFGTVEQVMGAKWSNNP</sequence>